<evidence type="ECO:0000259" key="10">
    <source>
        <dbReference type="Pfam" id="PF16187"/>
    </source>
</evidence>
<dbReference type="Pfam" id="PF00675">
    <property type="entry name" value="Peptidase_M16"/>
    <property type="match status" value="1"/>
</dbReference>
<feature type="compositionally biased region" description="Basic and acidic residues" evidence="7">
    <location>
        <begin position="677"/>
        <end position="687"/>
    </location>
</feature>
<dbReference type="GO" id="GO:0046872">
    <property type="term" value="F:metal ion binding"/>
    <property type="evidence" value="ECO:0007669"/>
    <property type="project" value="UniProtKB-KW"/>
</dbReference>
<feature type="domain" description="Peptidase M16 middle/third" evidence="10">
    <location>
        <begin position="898"/>
        <end position="1044"/>
    </location>
</feature>
<evidence type="ECO:0000259" key="8">
    <source>
        <dbReference type="Pfam" id="PF00675"/>
    </source>
</evidence>
<dbReference type="GO" id="GO:0008237">
    <property type="term" value="F:metallopeptidase activity"/>
    <property type="evidence" value="ECO:0007669"/>
    <property type="project" value="UniProtKB-KW"/>
</dbReference>
<dbReference type="PANTHER" id="PTHR43690:SF18">
    <property type="entry name" value="INSULIN-DEGRADING ENZYME-RELATED"/>
    <property type="match status" value="1"/>
</dbReference>
<reference evidence="11 12" key="1">
    <citation type="submission" date="2024-10" db="EMBL/GenBank/DDBJ databases">
        <title>Updated reference genomes for cyclostephanoid diatoms.</title>
        <authorList>
            <person name="Roberts W.R."/>
            <person name="Alverson A.J."/>
        </authorList>
    </citation>
    <scope>NUCLEOTIDE SEQUENCE [LARGE SCALE GENOMIC DNA]</scope>
    <source>
        <strain evidence="11 12">AJA232-27</strain>
    </source>
</reference>
<feature type="domain" description="Peptidase M16 C-terminal" evidence="9">
    <location>
        <begin position="1071"/>
        <end position="1210"/>
    </location>
</feature>
<feature type="compositionally biased region" description="Acidic residues" evidence="7">
    <location>
        <begin position="159"/>
        <end position="171"/>
    </location>
</feature>
<dbReference type="InterPro" id="IPR038084">
    <property type="entry name" value="PduO/GlcC-like_sf"/>
</dbReference>
<comment type="similarity">
    <text evidence="1">Belongs to the peptidase M16 family.</text>
</comment>
<evidence type="ECO:0000256" key="3">
    <source>
        <dbReference type="ARBA" id="ARBA00022723"/>
    </source>
</evidence>
<evidence type="ECO:0000256" key="5">
    <source>
        <dbReference type="ARBA" id="ARBA00022833"/>
    </source>
</evidence>
<dbReference type="Gene3D" id="3.30.450.150">
    <property type="entry name" value="Haem-degrading domain"/>
    <property type="match status" value="1"/>
</dbReference>
<evidence type="ECO:0000313" key="12">
    <source>
        <dbReference type="Proteomes" id="UP001530293"/>
    </source>
</evidence>
<evidence type="ECO:0000256" key="7">
    <source>
        <dbReference type="SAM" id="MobiDB-lite"/>
    </source>
</evidence>
<dbReference type="InterPro" id="IPR011765">
    <property type="entry name" value="Pept_M16_N"/>
</dbReference>
<evidence type="ECO:0000313" key="11">
    <source>
        <dbReference type="EMBL" id="KAL3762333.1"/>
    </source>
</evidence>
<dbReference type="EMBL" id="JALLBG020000136">
    <property type="protein sequence ID" value="KAL3762333.1"/>
    <property type="molecule type" value="Genomic_DNA"/>
</dbReference>
<organism evidence="11 12">
    <name type="scientific">Discostella pseudostelligera</name>
    <dbReference type="NCBI Taxonomy" id="259834"/>
    <lineage>
        <taxon>Eukaryota</taxon>
        <taxon>Sar</taxon>
        <taxon>Stramenopiles</taxon>
        <taxon>Ochrophyta</taxon>
        <taxon>Bacillariophyta</taxon>
        <taxon>Coscinodiscophyceae</taxon>
        <taxon>Thalassiosirophycidae</taxon>
        <taxon>Stephanodiscales</taxon>
        <taxon>Stephanodiscaceae</taxon>
        <taxon>Discostella</taxon>
    </lineage>
</organism>
<feature type="region of interest" description="Disordered" evidence="7">
    <location>
        <begin position="672"/>
        <end position="695"/>
    </location>
</feature>
<dbReference type="PROSITE" id="PS00143">
    <property type="entry name" value="INSULINASE"/>
    <property type="match status" value="1"/>
</dbReference>
<dbReference type="SUPFAM" id="SSF63411">
    <property type="entry name" value="LuxS/MPP-like metallohydrolase"/>
    <property type="match status" value="5"/>
</dbReference>
<dbReference type="InterPro" id="IPR005624">
    <property type="entry name" value="PduO/GlcC-like"/>
</dbReference>
<keyword evidence="5" id="KW-0862">Zinc</keyword>
<dbReference type="InterPro" id="IPR050626">
    <property type="entry name" value="Peptidase_M16"/>
</dbReference>
<comment type="caution">
    <text evidence="11">The sequence shown here is derived from an EMBL/GenBank/DDBJ whole genome shotgun (WGS) entry which is preliminary data.</text>
</comment>
<dbReference type="InterPro" id="IPR001431">
    <property type="entry name" value="Pept_M16_Zn_BS"/>
</dbReference>
<dbReference type="InterPro" id="IPR032632">
    <property type="entry name" value="Peptidase_M16_M"/>
</dbReference>
<evidence type="ECO:0000256" key="2">
    <source>
        <dbReference type="ARBA" id="ARBA00022670"/>
    </source>
</evidence>
<protein>
    <submittedName>
        <fullName evidence="11">Uncharacterized protein</fullName>
    </submittedName>
</protein>
<evidence type="ECO:0000256" key="6">
    <source>
        <dbReference type="ARBA" id="ARBA00023049"/>
    </source>
</evidence>
<keyword evidence="4" id="KW-0378">Hydrolase</keyword>
<keyword evidence="3" id="KW-0479">Metal-binding</keyword>
<dbReference type="InterPro" id="IPR011249">
    <property type="entry name" value="Metalloenz_LuxS/M16"/>
</dbReference>
<feature type="compositionally biased region" description="Basic and acidic residues" evidence="7">
    <location>
        <begin position="140"/>
        <end position="153"/>
    </location>
</feature>
<gene>
    <name evidence="11" type="ORF">ACHAWU_003838</name>
</gene>
<dbReference type="Pfam" id="PF16187">
    <property type="entry name" value="Peptidase_M16_M"/>
    <property type="match status" value="2"/>
</dbReference>
<dbReference type="Pfam" id="PF03928">
    <property type="entry name" value="HbpS-like"/>
    <property type="match status" value="1"/>
</dbReference>
<sequence>MACMDGWPWRPATPLPLHKHILLYPRDRECLDRLGNATSTKLETAILYLAAASMTNNGDSGDGDGGGIVLGPDLNSTRPKMDKKLYRHITLPNNGLQCVLICDTVTLRRRRAMAISGGYYDSDDDDDEESDDDDGSSSSNEEKCGSAADDHDPNPPNSDNDDNEEDADADDYDEDGIRKAATALLVNVGSYHDPPHLQGLSHFLEHMLFLGTEKYPQENAYDAFLSKKGGDDNAYTDMEHTLYHYCIPQDPTSGNKTVWKALDMFASFFKCPLLTDNSVERELHAIESEFELNKKDDDNRLSQVQCFTSRGDVGCCGGGTSGHPDNIDESVHPFSKFPWGNLQSLKVEPESNGIDVMSELRQFYHTHYHAQNMRLVVMAGYELDEIQRRVVHCFRDVPAGPPPPNMIAREGGATNDVAEDGGSDSSSGGGGDMVTNLSHYGLPFHPTSLGKLYRIVPVQDHHTLSLTFQIPSITSHWRTKPTEYLAHLIGHEASGSILSVLKERGWATGLSAGTGEDGLGDASTHALFTIEMSLSKVGMTCWEDVIYVVFIYIGMLRYNFLEGHNAANNENGEKEKEGLPPWIYNELKSIANISYQFADEGDVTDIVEGIAENMAPWVNLPKERVLDGVELLFDDNVDNDTVKSLLFDYLTPENMRVDLMSSIFGRDADFDESSMLHSDEEEKKEGATDEAGEIRNPTGLCEEGLPSFNKELLGPAILEPRFGTKFWIENIPEDVIHRWSCAATPQLPPTEFAIHLPPQNTYIPTKLDLRPADDAEHPLLNCCLKVCITVGKKKSWFPAAVTKYKVEEAVHRLSLTYEDEDEKWHSLDDHDAYRKFESEDEFLETGHEGSFDCGKVKFRVTAVPREGEGIVFSFGDSGHDDDVEDGIAFPPIPPPAPTSRLPRLIYNKNSINVWHLQDRKFKRPIADLRIKFECGGMDGSALNQACMELFCKLCADALTETCYLASVCELGSSIYPTDTGFSIRVHGFDQNLLALARVVLDVAMSFRSRDGESGLPSTIKDGRFDACLEVLQRKYSNAGMDTSGLTTRLRLLCLRPSMKSPFSKMKAVQGINIDEFAQVMNNLLKRLSVDAFYHGNVNRMDADEAARVICESLTNRHVGIPKKKLSPYLVLKTRKSSNHHQIVIPTIDQKDPNTAVEVYFQFGIDDNSFDAIRQRVLVDLIELILEEPLYNQIRTKEQFGYEVSCSTRWTCEWCIGNELPRCDIMQKRGKLFNSDRPRKLADVFVNYLMDFPHLDEYAQVETSDRIDEFLESFRSDLESMDEQTFMEHLVALAKNKLESYDCLEEETSSHWSEITEGRLDFETNRKEVQCLKTISKDQLVKAYDEWLNPYCRVDRALALLPKATNDQATNNFAPVAVNVVDQQANILVQKRMDGCNHVGVPAFSYAKAYTCIVMNLASREFRDKYTGGNDVAKVCQMNSMIDISGGKMAAFPGGVLLRNINNEVVGAIGVSGASGDEDEYAGLKSVWDSGLPLITQPKNHSCNTVSEDQSTSTTS</sequence>
<proteinExistence type="inferred from homology"/>
<keyword evidence="6" id="KW-0482">Metalloprotease</keyword>
<dbReference type="Pfam" id="PF05193">
    <property type="entry name" value="Peptidase_M16_C"/>
    <property type="match status" value="2"/>
</dbReference>
<dbReference type="InterPro" id="IPR007863">
    <property type="entry name" value="Peptidase_M16_C"/>
</dbReference>
<dbReference type="Gene3D" id="3.30.830.10">
    <property type="entry name" value="Metalloenzyme, LuxS/M16 peptidase-like"/>
    <property type="match status" value="6"/>
</dbReference>
<dbReference type="Proteomes" id="UP001530293">
    <property type="component" value="Unassembled WGS sequence"/>
</dbReference>
<dbReference type="PANTHER" id="PTHR43690">
    <property type="entry name" value="NARDILYSIN"/>
    <property type="match status" value="1"/>
</dbReference>
<dbReference type="SUPFAM" id="SSF143744">
    <property type="entry name" value="GlcG-like"/>
    <property type="match status" value="1"/>
</dbReference>
<feature type="domain" description="Peptidase M16 C-terminal" evidence="9">
    <location>
        <begin position="359"/>
        <end position="559"/>
    </location>
</feature>
<evidence type="ECO:0000259" key="9">
    <source>
        <dbReference type="Pfam" id="PF05193"/>
    </source>
</evidence>
<evidence type="ECO:0000256" key="4">
    <source>
        <dbReference type="ARBA" id="ARBA00022801"/>
    </source>
</evidence>
<keyword evidence="2" id="KW-0645">Protease</keyword>
<evidence type="ECO:0000256" key="1">
    <source>
        <dbReference type="ARBA" id="ARBA00007261"/>
    </source>
</evidence>
<feature type="region of interest" description="Disordered" evidence="7">
    <location>
        <begin position="117"/>
        <end position="171"/>
    </location>
</feature>
<dbReference type="GO" id="GO:0006508">
    <property type="term" value="P:proteolysis"/>
    <property type="evidence" value="ECO:0007669"/>
    <property type="project" value="UniProtKB-KW"/>
</dbReference>
<name>A0ABD3MEI3_9STRA</name>
<feature type="domain" description="Peptidase M16 middle/third" evidence="10">
    <location>
        <begin position="719"/>
        <end position="778"/>
    </location>
</feature>
<keyword evidence="12" id="KW-1185">Reference proteome</keyword>
<feature type="compositionally biased region" description="Acidic residues" evidence="7">
    <location>
        <begin position="121"/>
        <end position="135"/>
    </location>
</feature>
<feature type="region of interest" description="Disordered" evidence="7">
    <location>
        <begin position="401"/>
        <end position="431"/>
    </location>
</feature>
<accession>A0ABD3MEI3</accession>
<feature type="domain" description="Peptidase M16 N-terminal" evidence="8">
    <location>
        <begin position="178"/>
        <end position="298"/>
    </location>
</feature>